<dbReference type="InterPro" id="IPR036397">
    <property type="entry name" value="RNaseH_sf"/>
</dbReference>
<dbReference type="PANTHER" id="PTHR48475:SF2">
    <property type="entry name" value="RIBONUCLEASE H"/>
    <property type="match status" value="1"/>
</dbReference>
<dbReference type="GO" id="GO:0003676">
    <property type="term" value="F:nucleic acid binding"/>
    <property type="evidence" value="ECO:0007669"/>
    <property type="project" value="InterPro"/>
</dbReference>
<sequence length="382" mass="43285">MDIEYQPRKAIKSQSLEDFVADFSPDLQAIVDKEVEEINNVQSESKWILFVDGLSNQRGAGLGMVLKSPQGDMIVSQIIGDFPAKDSKMTTYLDIAKEKAKHFHPSTILQIPRDQNVQADTLANLASALKKTTFINIPLVHLQKPSVSFKEILPVSDVNNGDDWTRPIKFRIELRTSTPRYPQANGQAESSNKVVMEAIKKRLKAAKGKRADELPSVLWANRTTPREVTRQTPFSLVYGCEAVLPFEADFPTSRFSLMTEERNQEETEDSIDAIEELRETELIRMAAQQQIVARSFNKNIKAKTFQLGDWVLRRAFQNTMNPADGKLAPPREGPYEITQVIGNGAYRLTDQQGNPVPRSWNANHLKKYYFQTNSQKRSSTKR</sequence>
<reference evidence="1" key="2">
    <citation type="submission" date="2021-03" db="UniProtKB">
        <authorList>
            <consortium name="EnsemblPlants"/>
        </authorList>
    </citation>
    <scope>IDENTIFICATION</scope>
</reference>
<name>A0A803N6I0_CHEQI</name>
<reference evidence="1" key="1">
    <citation type="journal article" date="2017" name="Nature">
        <title>The genome of Chenopodium quinoa.</title>
        <authorList>
            <person name="Jarvis D.E."/>
            <person name="Ho Y.S."/>
            <person name="Lightfoot D.J."/>
            <person name="Schmoeckel S.M."/>
            <person name="Li B."/>
            <person name="Borm T.J.A."/>
            <person name="Ohyanagi H."/>
            <person name="Mineta K."/>
            <person name="Michell C.T."/>
            <person name="Saber N."/>
            <person name="Kharbatia N.M."/>
            <person name="Rupper R.R."/>
            <person name="Sharp A.R."/>
            <person name="Dally N."/>
            <person name="Boughton B.A."/>
            <person name="Woo Y.H."/>
            <person name="Gao G."/>
            <person name="Schijlen E.G.W.M."/>
            <person name="Guo X."/>
            <person name="Momin A.A."/>
            <person name="Negrao S."/>
            <person name="Al-Babili S."/>
            <person name="Gehring C."/>
            <person name="Roessner U."/>
            <person name="Jung C."/>
            <person name="Murphy K."/>
            <person name="Arold S.T."/>
            <person name="Gojobori T."/>
            <person name="van der Linden C.G."/>
            <person name="van Loo E.N."/>
            <person name="Jellen E.N."/>
            <person name="Maughan P.J."/>
            <person name="Tester M."/>
        </authorList>
    </citation>
    <scope>NUCLEOTIDE SEQUENCE [LARGE SCALE GENOMIC DNA]</scope>
    <source>
        <strain evidence="1">cv. PI 614886</strain>
    </source>
</reference>
<dbReference type="Gramene" id="AUR62041318-RA">
    <property type="protein sequence ID" value="AUR62041318-RA:cds"/>
    <property type="gene ID" value="AUR62041318"/>
</dbReference>
<keyword evidence="2" id="KW-1185">Reference proteome</keyword>
<dbReference type="PANTHER" id="PTHR48475">
    <property type="entry name" value="RIBONUCLEASE H"/>
    <property type="match status" value="1"/>
</dbReference>
<dbReference type="Proteomes" id="UP000596660">
    <property type="component" value="Unplaced"/>
</dbReference>
<dbReference type="InterPro" id="IPR012337">
    <property type="entry name" value="RNaseH-like_sf"/>
</dbReference>
<dbReference type="AlphaFoldDB" id="A0A803N6I0"/>
<dbReference type="EnsemblPlants" id="AUR62041318-RA">
    <property type="protein sequence ID" value="AUR62041318-RA:cds"/>
    <property type="gene ID" value="AUR62041318"/>
</dbReference>
<protein>
    <recommendedName>
        <fullName evidence="3">Integrase catalytic domain-containing protein</fullName>
    </recommendedName>
</protein>
<accession>A0A803N6I0</accession>
<dbReference type="OMA" id="GMIQEND"/>
<dbReference type="Gene3D" id="3.30.420.10">
    <property type="entry name" value="Ribonuclease H-like superfamily/Ribonuclease H"/>
    <property type="match status" value="2"/>
</dbReference>
<evidence type="ECO:0000313" key="2">
    <source>
        <dbReference type="Proteomes" id="UP000596660"/>
    </source>
</evidence>
<evidence type="ECO:0008006" key="3">
    <source>
        <dbReference type="Google" id="ProtNLM"/>
    </source>
</evidence>
<organism evidence="1 2">
    <name type="scientific">Chenopodium quinoa</name>
    <name type="common">Quinoa</name>
    <dbReference type="NCBI Taxonomy" id="63459"/>
    <lineage>
        <taxon>Eukaryota</taxon>
        <taxon>Viridiplantae</taxon>
        <taxon>Streptophyta</taxon>
        <taxon>Embryophyta</taxon>
        <taxon>Tracheophyta</taxon>
        <taxon>Spermatophyta</taxon>
        <taxon>Magnoliopsida</taxon>
        <taxon>eudicotyledons</taxon>
        <taxon>Gunneridae</taxon>
        <taxon>Pentapetalae</taxon>
        <taxon>Caryophyllales</taxon>
        <taxon>Chenopodiaceae</taxon>
        <taxon>Chenopodioideae</taxon>
        <taxon>Atripliceae</taxon>
        <taxon>Chenopodium</taxon>
    </lineage>
</organism>
<dbReference type="SUPFAM" id="SSF53098">
    <property type="entry name" value="Ribonuclease H-like"/>
    <property type="match status" value="1"/>
</dbReference>
<proteinExistence type="predicted"/>
<evidence type="ECO:0000313" key="1">
    <source>
        <dbReference type="EnsemblPlants" id="AUR62041318-RA:cds"/>
    </source>
</evidence>